<feature type="compositionally biased region" description="Low complexity" evidence="1">
    <location>
        <begin position="37"/>
        <end position="48"/>
    </location>
</feature>
<feature type="region of interest" description="Disordered" evidence="1">
    <location>
        <begin position="16"/>
        <end position="54"/>
    </location>
</feature>
<dbReference type="AlphaFoldDB" id="A0AAE1MHU5"/>
<evidence type="ECO:0000313" key="3">
    <source>
        <dbReference type="Proteomes" id="UP001293593"/>
    </source>
</evidence>
<comment type="caution">
    <text evidence="2">The sequence shown here is derived from an EMBL/GenBank/DDBJ whole genome shotgun (WGS) entry which is preliminary data.</text>
</comment>
<dbReference type="EMBL" id="JAWXYG010000008">
    <property type="protein sequence ID" value="KAK4265884.1"/>
    <property type="molecule type" value="Genomic_DNA"/>
</dbReference>
<accession>A0AAE1MHU5</accession>
<sequence length="90" mass="9570">MANMEDLIRWFRLLDQQPSPVETRPQHGAADVPQGRPVAAAPAPNLAPGFSNTGTQNMKGLINNTGFTTGNGNGSIIFGSFDTSTRNGRN</sequence>
<keyword evidence="3" id="KW-1185">Reference proteome</keyword>
<organism evidence="2 3">
    <name type="scientific">Acacia crassicarpa</name>
    <name type="common">northern wattle</name>
    <dbReference type="NCBI Taxonomy" id="499986"/>
    <lineage>
        <taxon>Eukaryota</taxon>
        <taxon>Viridiplantae</taxon>
        <taxon>Streptophyta</taxon>
        <taxon>Embryophyta</taxon>
        <taxon>Tracheophyta</taxon>
        <taxon>Spermatophyta</taxon>
        <taxon>Magnoliopsida</taxon>
        <taxon>eudicotyledons</taxon>
        <taxon>Gunneridae</taxon>
        <taxon>Pentapetalae</taxon>
        <taxon>rosids</taxon>
        <taxon>fabids</taxon>
        <taxon>Fabales</taxon>
        <taxon>Fabaceae</taxon>
        <taxon>Caesalpinioideae</taxon>
        <taxon>mimosoid clade</taxon>
        <taxon>Acacieae</taxon>
        <taxon>Acacia</taxon>
    </lineage>
</organism>
<name>A0AAE1MHU5_9FABA</name>
<proteinExistence type="predicted"/>
<evidence type="ECO:0000256" key="1">
    <source>
        <dbReference type="SAM" id="MobiDB-lite"/>
    </source>
</evidence>
<reference evidence="2" key="1">
    <citation type="submission" date="2023-10" db="EMBL/GenBank/DDBJ databases">
        <title>Chromosome-level genome of the transformable northern wattle, Acacia crassicarpa.</title>
        <authorList>
            <person name="Massaro I."/>
            <person name="Sinha N.R."/>
            <person name="Poethig S."/>
            <person name="Leichty A.R."/>
        </authorList>
    </citation>
    <scope>NUCLEOTIDE SEQUENCE</scope>
    <source>
        <strain evidence="2">Acra3RX</strain>
        <tissue evidence="2">Leaf</tissue>
    </source>
</reference>
<evidence type="ECO:0000313" key="2">
    <source>
        <dbReference type="EMBL" id="KAK4265884.1"/>
    </source>
</evidence>
<protein>
    <submittedName>
        <fullName evidence="2">Uncharacterized protein</fullName>
    </submittedName>
</protein>
<gene>
    <name evidence="2" type="ORF">QN277_026875</name>
</gene>
<dbReference type="Proteomes" id="UP001293593">
    <property type="component" value="Unassembled WGS sequence"/>
</dbReference>